<dbReference type="Proteomes" id="UP000689967">
    <property type="component" value="Unassembled WGS sequence"/>
</dbReference>
<organism evidence="1 2">
    <name type="scientific">Falsiroseomonas oleicola</name>
    <dbReference type="NCBI Taxonomy" id="2801474"/>
    <lineage>
        <taxon>Bacteria</taxon>
        <taxon>Pseudomonadati</taxon>
        <taxon>Pseudomonadota</taxon>
        <taxon>Alphaproteobacteria</taxon>
        <taxon>Acetobacterales</taxon>
        <taxon>Roseomonadaceae</taxon>
        <taxon>Falsiroseomonas</taxon>
    </lineage>
</organism>
<protein>
    <submittedName>
        <fullName evidence="1">Rrf2 family transcriptional regulator</fullName>
    </submittedName>
</protein>
<dbReference type="RefSeq" id="WP_216873176.1">
    <property type="nucleotide sequence ID" value="NZ_JAERQM010000001.1"/>
</dbReference>
<keyword evidence="2" id="KW-1185">Reference proteome</keyword>
<dbReference type="Pfam" id="PF02082">
    <property type="entry name" value="Rrf2"/>
    <property type="match status" value="1"/>
</dbReference>
<evidence type="ECO:0000313" key="2">
    <source>
        <dbReference type="Proteomes" id="UP000689967"/>
    </source>
</evidence>
<accession>A0ABS6H2J1</accession>
<reference evidence="1 2" key="1">
    <citation type="submission" date="2021-01" db="EMBL/GenBank/DDBJ databases">
        <title>Roseomonas sp. nov, a bacterium isolated from an oil production mixture in Yumen Oilfield.</title>
        <authorList>
            <person name="Wu D."/>
        </authorList>
    </citation>
    <scope>NUCLEOTIDE SEQUENCE [LARGE SCALE GENOMIC DNA]</scope>
    <source>
        <strain evidence="1 2">ROY-5-3</strain>
    </source>
</reference>
<evidence type="ECO:0000313" key="1">
    <source>
        <dbReference type="EMBL" id="MBU8542887.1"/>
    </source>
</evidence>
<proteinExistence type="predicted"/>
<gene>
    <name evidence="1" type="ORF">JJQ90_04185</name>
</gene>
<dbReference type="PANTHER" id="PTHR33221">
    <property type="entry name" value="WINGED HELIX-TURN-HELIX TRANSCRIPTIONAL REGULATOR, RRF2 FAMILY"/>
    <property type="match status" value="1"/>
</dbReference>
<dbReference type="InterPro" id="IPR000944">
    <property type="entry name" value="Tscrpt_reg_Rrf2"/>
</dbReference>
<dbReference type="PROSITE" id="PS51197">
    <property type="entry name" value="HTH_RRF2_2"/>
    <property type="match status" value="1"/>
</dbReference>
<dbReference type="PANTHER" id="PTHR33221:SF15">
    <property type="entry name" value="HTH-TYPE TRANSCRIPTIONAL REGULATOR YWGB-RELATED"/>
    <property type="match status" value="1"/>
</dbReference>
<sequence length="150" mass="16273">MTKDSRLSAALHALLHMAEHDGPTTSETLARCMRSHAALVRRTMAGLRQNGLVRSEKGHGGGWRLARDLNAITLRDVHEALGAPEVFAIGNRSPAPQCLVEQAVNHALADTLEQAEAMLVRRFGIITLASLSADFHRRLEAVKKDATHAA</sequence>
<dbReference type="EMBL" id="JAERQM010000001">
    <property type="protein sequence ID" value="MBU8542887.1"/>
    <property type="molecule type" value="Genomic_DNA"/>
</dbReference>
<comment type="caution">
    <text evidence="1">The sequence shown here is derived from an EMBL/GenBank/DDBJ whole genome shotgun (WGS) entry which is preliminary data.</text>
</comment>
<name>A0ABS6H2J1_9PROT</name>